<dbReference type="Proteomes" id="UP000051952">
    <property type="component" value="Unassembled WGS sequence"/>
</dbReference>
<sequence>MQLLTTDSLCEHLLPQLLERLDNIATTTESAVRAAQASGTAAVEEMLGSLLRDITAMTTTELDQRFAALQGSTNDAVVAAISGVKDEISSVVSAAVSAANTATVSVLSHTMRSLLDDVVLFFLGSQVQTLQRRLEQASIAATDAIKGMETTLLKGLQRQISGAEEVVRDEARAVRQVIDRVHLSIADKIAVLHIEVTGVLGELHLQRRILQEMGARLDGMYEASGAVLKKQTEITEVLDALPSSVRQALSRDVQRLHQQLRSHQSRTRDFVERLLRDAMSQLMTSYKEHQALQRRQHRETKRYLSQLLQEQENMQQSQHDDKNERRRQHNEVMEHGGVVLGRFDQLERMISILQAQVRGDSTATTLLYNPEEDDGHHLTADQRRYYAAYPLSLLQVELRCVYHELHATETSTIAPSIELSRMGMYTSLRIMHAPSAAAYHKSSADSYEGASMESTEVLMTMEAKNWRSLLVEGRAGIGKTTWAIHLAQLQNFSPGVVILLKLSDVAKYLERRYAAQGVMDDAQLSSRELLFISFGCKSNRAALVERLFYKMRTARSDSSTEKIVWLVDGLDEVISNTNPHVKLLLAAVDTAIRGNSTSAGLFGPQDLVVVASREERGGRLAVSQFIATINPWTEAEAKSYIKTYFAQPGVRAAVGLLYADEKERDAKLILFKNEAALPVSENRFGALSTLPIVLEMLCSCAMNGTSSASDILSLYQQTVDLKLECSRTALQQAQVPWTSSNHEIISLCMRSSVTTRDNVFFDINGREPVGRDLLRSGLVRGQFSITTTNTSTRFVHKSFLEYFRALYFSTNLDQLDTTLCNDPVATTPCERVGVECVVFSSPRDLLCIENPSNFDVEVTLQLQCVRTPSPLPSFDVIWLADEEDKIVYEAALSARFTTRYRPKNTVTCTWNVDVEPTKIIAKVPLRGSSALLGSSTSFLVIRPVSGTSIVPIRCRWLSTDGDDKTPMLSLYNQLPLCDIPGYRQQRNFFLFLCATVKDDDKRRQALLKYLLRRLQYHHPRVASFMDPSQRSVASPFTSGVAGGFAGQSFLVGDTTKSKAYIVAEMGLSVVTECAALLLDVKGDFGSHLKDIIERSSRFGRFTDFLNLRPKAIFDWALLPCARYGTWSMWLSVERYTSNESVAKNQQLLKEALIAAIVNRRHTVEKGLIALKVTLDLSLACRLGATDLVLRELQKIVRAGDGNSIDNVAVLMLKTCLSTLQMDTAAALWEELGAVSTDTMKVWKLIFASFTIPSDESWRVDDTVKLPPSAVSWLHDCFAPLVSRLSPSQREAAAQCFLSTAHLPYDVIQRAIASQLATVAGLLDGYQHFLTDETILVVASRLPNQKVRRAVISNPSEVMKVAIRERCTFRATRAIELTDCDV</sequence>
<keyword evidence="2" id="KW-1185">Reference proteome</keyword>
<dbReference type="VEuPathDB" id="TriTrypDB:BSAL_52005"/>
<protein>
    <recommendedName>
        <fullName evidence="3">NACHT domain-containing protein</fullName>
    </recommendedName>
</protein>
<dbReference type="InterPro" id="IPR027417">
    <property type="entry name" value="P-loop_NTPase"/>
</dbReference>
<reference evidence="2" key="1">
    <citation type="submission" date="2015-09" db="EMBL/GenBank/DDBJ databases">
        <authorList>
            <consortium name="Pathogen Informatics"/>
        </authorList>
    </citation>
    <scope>NUCLEOTIDE SEQUENCE [LARGE SCALE GENOMIC DNA]</scope>
    <source>
        <strain evidence="2">Lake Konstanz</strain>
    </source>
</reference>
<organism evidence="1 2">
    <name type="scientific">Bodo saltans</name>
    <name type="common">Flagellated protozoan</name>
    <dbReference type="NCBI Taxonomy" id="75058"/>
    <lineage>
        <taxon>Eukaryota</taxon>
        <taxon>Discoba</taxon>
        <taxon>Euglenozoa</taxon>
        <taxon>Kinetoplastea</taxon>
        <taxon>Metakinetoplastina</taxon>
        <taxon>Eubodonida</taxon>
        <taxon>Bodonidae</taxon>
        <taxon>Bodo</taxon>
    </lineage>
</organism>
<dbReference type="SUPFAM" id="SSF52540">
    <property type="entry name" value="P-loop containing nucleoside triphosphate hydrolases"/>
    <property type="match status" value="1"/>
</dbReference>
<dbReference type="Gene3D" id="3.40.50.300">
    <property type="entry name" value="P-loop containing nucleotide triphosphate hydrolases"/>
    <property type="match status" value="1"/>
</dbReference>
<evidence type="ECO:0008006" key="3">
    <source>
        <dbReference type="Google" id="ProtNLM"/>
    </source>
</evidence>
<name>A0A0S4IKV9_BODSA</name>
<dbReference type="EMBL" id="CYKH01000076">
    <property type="protein sequence ID" value="CUE69363.1"/>
    <property type="molecule type" value="Genomic_DNA"/>
</dbReference>
<gene>
    <name evidence="1" type="ORF">BSAL_52005</name>
</gene>
<dbReference type="OrthoDB" id="427518at2759"/>
<evidence type="ECO:0000313" key="1">
    <source>
        <dbReference type="EMBL" id="CUE69363.1"/>
    </source>
</evidence>
<proteinExistence type="predicted"/>
<feature type="non-terminal residue" evidence="1">
    <location>
        <position position="1381"/>
    </location>
</feature>
<evidence type="ECO:0000313" key="2">
    <source>
        <dbReference type="Proteomes" id="UP000051952"/>
    </source>
</evidence>
<accession>A0A0S4IKV9</accession>